<dbReference type="Proteomes" id="UP000031390">
    <property type="component" value="Unassembled WGS sequence"/>
</dbReference>
<dbReference type="AlphaFoldDB" id="A0A0C1E4C6"/>
<evidence type="ECO:0000313" key="1">
    <source>
        <dbReference type="EMBL" id="KIC06809.1"/>
    </source>
</evidence>
<reference evidence="1 2" key="1">
    <citation type="submission" date="2014-12" db="EMBL/GenBank/DDBJ databases">
        <title>Genome sequence of Morococcus cerebrosus.</title>
        <authorList>
            <person name="Shin S.-K."/>
            <person name="Yi H."/>
        </authorList>
    </citation>
    <scope>NUCLEOTIDE SEQUENCE [LARGE SCALE GENOMIC DNA]</scope>
    <source>
        <strain evidence="1 2">CIP 81.93</strain>
    </source>
</reference>
<dbReference type="PATRIC" id="fig|1056807.3.peg.1700"/>
<proteinExistence type="predicted"/>
<name>A0A0C1E4C6_9NEIS</name>
<organism evidence="1 2">
    <name type="scientific">Morococcus cerebrosus</name>
    <dbReference type="NCBI Taxonomy" id="1056807"/>
    <lineage>
        <taxon>Bacteria</taxon>
        <taxon>Pseudomonadati</taxon>
        <taxon>Pseudomonadota</taxon>
        <taxon>Betaproteobacteria</taxon>
        <taxon>Neisseriales</taxon>
        <taxon>Neisseriaceae</taxon>
        <taxon>Morococcus</taxon>
    </lineage>
</organism>
<sequence>MGFFRMIGKPPYFTRNCRIFLLAKQIFKGNAVLNRLKIRYTIILITSSERISDEA</sequence>
<accession>A0A0C1E4C6</accession>
<comment type="caution">
    <text evidence="1">The sequence shown here is derived from an EMBL/GenBank/DDBJ whole genome shotgun (WGS) entry which is preliminary data.</text>
</comment>
<gene>
    <name evidence="1" type="ORF">MCC93_17730</name>
</gene>
<evidence type="ECO:0000313" key="2">
    <source>
        <dbReference type="Proteomes" id="UP000031390"/>
    </source>
</evidence>
<dbReference type="EMBL" id="JUFZ01000083">
    <property type="protein sequence ID" value="KIC06809.1"/>
    <property type="molecule type" value="Genomic_DNA"/>
</dbReference>
<protein>
    <submittedName>
        <fullName evidence="1">Uncharacterized protein</fullName>
    </submittedName>
</protein>